<feature type="compositionally biased region" description="Basic and acidic residues" evidence="7">
    <location>
        <begin position="245"/>
        <end position="257"/>
    </location>
</feature>
<feature type="region of interest" description="Disordered" evidence="7">
    <location>
        <begin position="1"/>
        <end position="49"/>
    </location>
</feature>
<keyword evidence="3 6" id="KW-0863">Zinc-finger</keyword>
<dbReference type="GeneID" id="102209287"/>
<evidence type="ECO:0000313" key="10">
    <source>
        <dbReference type="RefSeq" id="XP_005742747.1"/>
    </source>
</evidence>
<keyword evidence="9" id="KW-1185">Reference proteome</keyword>
<keyword evidence="4" id="KW-0862">Zinc</keyword>
<dbReference type="PANTHER" id="PTHR14649">
    <property type="entry name" value="ZINC FINGER C2HC DOMAIN-CONTAINING PROTEIN 1C"/>
    <property type="match status" value="1"/>
</dbReference>
<protein>
    <submittedName>
        <fullName evidence="10 11">Zinc finger C2HC domain-containing protein 1C</fullName>
    </submittedName>
</protein>
<comment type="similarity">
    <text evidence="1">Belongs to the ZC2HC1 family.</text>
</comment>
<feature type="region of interest" description="Disordered" evidence="7">
    <location>
        <begin position="130"/>
        <end position="264"/>
    </location>
</feature>
<organism evidence="9 11">
    <name type="scientific">Pundamilia nyererei</name>
    <dbReference type="NCBI Taxonomy" id="303518"/>
    <lineage>
        <taxon>Eukaryota</taxon>
        <taxon>Metazoa</taxon>
        <taxon>Chordata</taxon>
        <taxon>Craniata</taxon>
        <taxon>Vertebrata</taxon>
        <taxon>Euteleostomi</taxon>
        <taxon>Actinopterygii</taxon>
        <taxon>Neopterygii</taxon>
        <taxon>Teleostei</taxon>
        <taxon>Neoteleostei</taxon>
        <taxon>Acanthomorphata</taxon>
        <taxon>Ovalentaria</taxon>
        <taxon>Cichlomorphae</taxon>
        <taxon>Cichliformes</taxon>
        <taxon>Cichlidae</taxon>
        <taxon>African cichlids</taxon>
        <taxon>Pseudocrenilabrinae</taxon>
        <taxon>Haplochromini</taxon>
        <taxon>Pundamilia</taxon>
    </lineage>
</organism>
<reference evidence="10 11" key="1">
    <citation type="submission" date="2025-04" db="UniProtKB">
        <authorList>
            <consortium name="RefSeq"/>
        </authorList>
    </citation>
    <scope>IDENTIFICATION</scope>
</reference>
<feature type="compositionally biased region" description="Basic and acidic residues" evidence="7">
    <location>
        <begin position="165"/>
        <end position="206"/>
    </location>
</feature>
<keyword evidence="2" id="KW-0479">Metal-binding</keyword>
<sequence>MNTHRRRDTPQGHHNFAGERRGVPNRKADAVNHPFPNKPVSHRRPSRPQVSLDLDDFENITVSTQPVAPLLPQEHHSHDITETTVASLSDRLPSEELQMTKAIHAKQLMLQEKLLKVELKIRQKLQRASADYAGGNEKTSREEGHNRGRAQVREAQTNTRMSELQFRELARGTDKMMENRRYDDFKQVRLKQDQRTEDRMRTTKEEQQDDSETIQPNRKGNKGTSKVISSKQEVSGELNKSRWHNVKEHTRGKRGDGTDCGTGGEIEKIKYSDVPQVNLQKTPYTGNHRGAGGNQLWDSTLPSRPSQWSGPQQGELVLMESTEVSLQLFPCKVCNRKFASERLEKHIRICEKVNFSCRQVFNSYANRTKGSQIEQFLKTHQKQ</sequence>
<dbReference type="AlphaFoldDB" id="A0A9Y3RJZ0"/>
<evidence type="ECO:0000256" key="5">
    <source>
        <dbReference type="ARBA" id="ARBA00023054"/>
    </source>
</evidence>
<dbReference type="InterPro" id="IPR026104">
    <property type="entry name" value="ZNF_C2HC_dom_1C"/>
</dbReference>
<feature type="compositionally biased region" description="Polar residues" evidence="7">
    <location>
        <begin position="213"/>
        <end position="233"/>
    </location>
</feature>
<dbReference type="InterPro" id="IPR049899">
    <property type="entry name" value="Znf_C2HC_C3H"/>
</dbReference>
<dbReference type="RefSeq" id="XP_005742747.1">
    <property type="nucleotide sequence ID" value="XM_005742690.1"/>
</dbReference>
<accession>A0A9Y3RJZ0</accession>
<evidence type="ECO:0000256" key="2">
    <source>
        <dbReference type="ARBA" id="ARBA00022723"/>
    </source>
</evidence>
<keyword evidence="5" id="KW-0175">Coiled coil</keyword>
<dbReference type="Proteomes" id="UP000695023">
    <property type="component" value="Unplaced"/>
</dbReference>
<evidence type="ECO:0000259" key="8">
    <source>
        <dbReference type="PROSITE" id="PS52027"/>
    </source>
</evidence>
<dbReference type="PANTHER" id="PTHR14649:SF1">
    <property type="entry name" value="ZINC FINGER C2HC DOMAIN-CONTAINING PROTEIN 1C"/>
    <property type="match status" value="1"/>
</dbReference>
<evidence type="ECO:0000256" key="3">
    <source>
        <dbReference type="ARBA" id="ARBA00022771"/>
    </source>
</evidence>
<evidence type="ECO:0000256" key="7">
    <source>
        <dbReference type="SAM" id="MobiDB-lite"/>
    </source>
</evidence>
<evidence type="ECO:0000256" key="1">
    <source>
        <dbReference type="ARBA" id="ARBA00010843"/>
    </source>
</evidence>
<gene>
    <name evidence="10 11" type="primary">zc2hc1c</name>
</gene>
<proteinExistence type="inferred from homology"/>
<dbReference type="GO" id="GO:0008270">
    <property type="term" value="F:zinc ion binding"/>
    <property type="evidence" value="ECO:0007669"/>
    <property type="project" value="UniProtKB-KW"/>
</dbReference>
<evidence type="ECO:0000313" key="11">
    <source>
        <dbReference type="RefSeq" id="XP_005742748.1"/>
    </source>
</evidence>
<evidence type="ECO:0000313" key="9">
    <source>
        <dbReference type="Proteomes" id="UP000695023"/>
    </source>
</evidence>
<dbReference type="Pfam" id="PF13913">
    <property type="entry name" value="zf-C2HC_2"/>
    <property type="match status" value="1"/>
</dbReference>
<name>A0A9Y3RJZ0_9CICH</name>
<dbReference type="Gene3D" id="3.30.160.60">
    <property type="entry name" value="Classic Zinc Finger"/>
    <property type="match status" value="1"/>
</dbReference>
<evidence type="ECO:0000256" key="6">
    <source>
        <dbReference type="PROSITE-ProRule" id="PRU01371"/>
    </source>
</evidence>
<evidence type="ECO:0000256" key="4">
    <source>
        <dbReference type="ARBA" id="ARBA00022833"/>
    </source>
</evidence>
<dbReference type="PROSITE" id="PS52027">
    <property type="entry name" value="ZF_C2HC_C3H"/>
    <property type="match status" value="1"/>
</dbReference>
<feature type="domain" description="C2HC/C3H-type" evidence="8">
    <location>
        <begin position="327"/>
        <end position="356"/>
    </location>
</feature>
<feature type="compositionally biased region" description="Basic and acidic residues" evidence="7">
    <location>
        <begin position="8"/>
        <end position="30"/>
    </location>
</feature>
<dbReference type="RefSeq" id="XP_005742748.1">
    <property type="nucleotide sequence ID" value="XM_005742691.1"/>
</dbReference>